<dbReference type="EMBL" id="CP144107">
    <property type="protein sequence ID" value="WWC92141.1"/>
    <property type="molecule type" value="Genomic_DNA"/>
</dbReference>
<reference evidence="3 4" key="1">
    <citation type="submission" date="2024-01" db="EMBL/GenBank/DDBJ databases">
        <title>Comparative genomics of Cryptococcus and Kwoniella reveals pathogenesis evolution and contrasting modes of karyotype evolution via chromosome fusion or intercentromeric recombination.</title>
        <authorList>
            <person name="Coelho M.A."/>
            <person name="David-Palma M."/>
            <person name="Shea T."/>
            <person name="Bowers K."/>
            <person name="McGinley-Smith S."/>
            <person name="Mohammad A.W."/>
            <person name="Gnirke A."/>
            <person name="Yurkov A.M."/>
            <person name="Nowrousian M."/>
            <person name="Sun S."/>
            <person name="Cuomo C.A."/>
            <person name="Heitman J."/>
        </authorList>
    </citation>
    <scope>NUCLEOTIDE SEQUENCE [LARGE SCALE GENOMIC DNA]</scope>
    <source>
        <strain evidence="3 4">CBS 6074</strain>
    </source>
</reference>
<evidence type="ECO:0000256" key="2">
    <source>
        <dbReference type="SAM" id="Phobius"/>
    </source>
</evidence>
<dbReference type="AlphaFoldDB" id="A0AAX4K360"/>
<feature type="transmembrane region" description="Helical" evidence="2">
    <location>
        <begin position="55"/>
        <end position="77"/>
    </location>
</feature>
<keyword evidence="4" id="KW-1185">Reference proteome</keyword>
<keyword evidence="2" id="KW-0812">Transmembrane</keyword>
<feature type="compositionally biased region" description="Low complexity" evidence="1">
    <location>
        <begin position="1"/>
        <end position="40"/>
    </location>
</feature>
<name>A0AAX4K360_9TREE</name>
<dbReference type="RefSeq" id="XP_066078903.1">
    <property type="nucleotide sequence ID" value="XM_066222806.1"/>
</dbReference>
<feature type="transmembrane region" description="Helical" evidence="2">
    <location>
        <begin position="350"/>
        <end position="368"/>
    </location>
</feature>
<protein>
    <submittedName>
        <fullName evidence="3">Uncharacterized protein</fullName>
    </submittedName>
</protein>
<evidence type="ECO:0000256" key="1">
    <source>
        <dbReference type="SAM" id="MobiDB-lite"/>
    </source>
</evidence>
<keyword evidence="2" id="KW-0472">Membrane</keyword>
<gene>
    <name evidence="3" type="ORF">L201_007095</name>
</gene>
<feature type="region of interest" description="Disordered" evidence="1">
    <location>
        <begin position="1"/>
        <end position="52"/>
    </location>
</feature>
<dbReference type="GeneID" id="91097764"/>
<sequence length="369" mass="38993">MSSSSSSSAAKPSSSSSSSSRPSGSSSSSSSRPSSSSSGSGSSGSGGGTSPPQPIPVITANAWMSFFLFCCLVLIILQGPLGLTGPSNILPTFGLNGYSNVVGGMPGCIGVVSNYVPWCQQQQQQYVQPVIQPQEPQAQIQVQQVIQNSNGGNVIPGRAYINVPPNNQMGGQGGFATPNGGGGWSWYSNSNNGQVLRPQQPIYYQSGQSRRERTVRYQRPGLQIQVNNARGSGGGGGVPVQQSVIPYYNNRYSTCPNYHFHHYGHGRCTPWQPWNCQYLPNIFAYAQNTVGNGGDINIQSQHVGSSGQYQAQSLGQPQHIPVQPIPVTAPPQTVIPPGATISSISNLENAFYPLLVGAIALLIVFDYAT</sequence>
<keyword evidence="2" id="KW-1133">Transmembrane helix</keyword>
<dbReference type="Proteomes" id="UP001355207">
    <property type="component" value="Chromosome 10"/>
</dbReference>
<accession>A0AAX4K360</accession>
<proteinExistence type="predicted"/>
<organism evidence="3 4">
    <name type="scientific">Kwoniella dendrophila CBS 6074</name>
    <dbReference type="NCBI Taxonomy" id="1295534"/>
    <lineage>
        <taxon>Eukaryota</taxon>
        <taxon>Fungi</taxon>
        <taxon>Dikarya</taxon>
        <taxon>Basidiomycota</taxon>
        <taxon>Agaricomycotina</taxon>
        <taxon>Tremellomycetes</taxon>
        <taxon>Tremellales</taxon>
        <taxon>Cryptococcaceae</taxon>
        <taxon>Kwoniella</taxon>
    </lineage>
</organism>
<evidence type="ECO:0000313" key="3">
    <source>
        <dbReference type="EMBL" id="WWC92141.1"/>
    </source>
</evidence>
<evidence type="ECO:0000313" key="4">
    <source>
        <dbReference type="Proteomes" id="UP001355207"/>
    </source>
</evidence>